<keyword evidence="1" id="KW-0812">Transmembrane</keyword>
<evidence type="ECO:0000256" key="1">
    <source>
        <dbReference type="SAM" id="Phobius"/>
    </source>
</evidence>
<keyword evidence="1" id="KW-0472">Membrane</keyword>
<name>A0A345CU01_9GAMM</name>
<evidence type="ECO:0000313" key="2">
    <source>
        <dbReference type="EMBL" id="AXF76918.1"/>
    </source>
</evidence>
<dbReference type="EMBL" id="CP013970">
    <property type="protein sequence ID" value="AXF76918.1"/>
    <property type="molecule type" value="Genomic_DNA"/>
</dbReference>
<sequence length="90" mass="10381">MAIRILARRIFKVTFYIFISLGVGRTLGSPETWMNHDLSNQLGHMIYGPGEIGADNFYGLYFYISIITVFSLTTVIYIPIMALFRKIRKK</sequence>
<feature type="transmembrane region" description="Helical" evidence="1">
    <location>
        <begin position="60"/>
        <end position="84"/>
    </location>
</feature>
<evidence type="ECO:0000313" key="3">
    <source>
        <dbReference type="Proteomes" id="UP000264980"/>
    </source>
</evidence>
<protein>
    <recommendedName>
        <fullName evidence="4">DUF2534 family protein</fullName>
    </recommendedName>
</protein>
<accession>A0A345CU01</accession>
<proteinExistence type="predicted"/>
<evidence type="ECO:0008006" key="4">
    <source>
        <dbReference type="Google" id="ProtNLM"/>
    </source>
</evidence>
<organism evidence="2 3">
    <name type="scientific">Erwinia tracheiphila</name>
    <dbReference type="NCBI Taxonomy" id="65700"/>
    <lineage>
        <taxon>Bacteria</taxon>
        <taxon>Pseudomonadati</taxon>
        <taxon>Pseudomonadota</taxon>
        <taxon>Gammaproteobacteria</taxon>
        <taxon>Enterobacterales</taxon>
        <taxon>Erwiniaceae</taxon>
        <taxon>Erwinia</taxon>
    </lineage>
</organism>
<dbReference type="AlphaFoldDB" id="A0A345CU01"/>
<reference evidence="2 3" key="1">
    <citation type="submission" date="2016-01" db="EMBL/GenBank/DDBJ databases">
        <authorList>
            <person name="Oliw E.H."/>
        </authorList>
    </citation>
    <scope>NUCLEOTIDE SEQUENCE [LARGE SCALE GENOMIC DNA]</scope>
    <source>
        <strain evidence="2 3">MDcuke</strain>
    </source>
</reference>
<keyword evidence="1" id="KW-1133">Transmembrane helix</keyword>
<dbReference type="Proteomes" id="UP000264980">
    <property type="component" value="Chromosome"/>
</dbReference>
<gene>
    <name evidence="2" type="ORF">AV903_14090</name>
</gene>